<feature type="transmembrane region" description="Helical" evidence="1">
    <location>
        <begin position="49"/>
        <end position="71"/>
    </location>
</feature>
<dbReference type="InterPro" id="IPR025329">
    <property type="entry name" value="DUF4235"/>
</dbReference>
<proteinExistence type="predicted"/>
<dbReference type="Pfam" id="PF14019">
    <property type="entry name" value="DUF4235"/>
    <property type="match status" value="1"/>
</dbReference>
<dbReference type="RefSeq" id="WP_096254981.1">
    <property type="nucleotide sequence ID" value="NZ_BMKX01000004.1"/>
</dbReference>
<dbReference type="Proteomes" id="UP000606115">
    <property type="component" value="Unassembled WGS sequence"/>
</dbReference>
<keyword evidence="1" id="KW-0812">Transmembrane</keyword>
<name>A0ABQ2DKF8_9MICC</name>
<evidence type="ECO:0008006" key="4">
    <source>
        <dbReference type="Google" id="ProtNLM"/>
    </source>
</evidence>
<reference evidence="3" key="1">
    <citation type="journal article" date="2019" name="Int. J. Syst. Evol. Microbiol.">
        <title>The Global Catalogue of Microorganisms (GCM) 10K type strain sequencing project: providing services to taxonomists for standard genome sequencing and annotation.</title>
        <authorList>
            <consortium name="The Broad Institute Genomics Platform"/>
            <consortium name="The Broad Institute Genome Sequencing Center for Infectious Disease"/>
            <person name="Wu L."/>
            <person name="Ma J."/>
        </authorList>
    </citation>
    <scope>NUCLEOTIDE SEQUENCE [LARGE SCALE GENOMIC DNA]</scope>
    <source>
        <strain evidence="3">CGMCC 1.3685</strain>
    </source>
</reference>
<comment type="caution">
    <text evidence="2">The sequence shown here is derived from an EMBL/GenBank/DDBJ whole genome shotgun (WGS) entry which is preliminary data.</text>
</comment>
<evidence type="ECO:0000313" key="3">
    <source>
        <dbReference type="Proteomes" id="UP000606115"/>
    </source>
</evidence>
<accession>A0ABQ2DKF8</accession>
<dbReference type="EMBL" id="BMKX01000004">
    <property type="protein sequence ID" value="GGJ61382.1"/>
    <property type="molecule type" value="Genomic_DNA"/>
</dbReference>
<dbReference type="GeneID" id="303304379"/>
<gene>
    <name evidence="2" type="ORF">GCM10007173_20210</name>
</gene>
<keyword evidence="1" id="KW-1133">Transmembrane helix</keyword>
<evidence type="ECO:0000313" key="2">
    <source>
        <dbReference type="EMBL" id="GGJ61382.1"/>
    </source>
</evidence>
<sequence>MKIIVKLLGTLASLITGWLGAKVVGSVWKKATGEQPPSLANPDKQQQATLGKVVAFAVISGASAACIQALTKRWTRNLELKAAKH</sequence>
<protein>
    <recommendedName>
        <fullName evidence="4">DUF4235 domain-containing protein</fullName>
    </recommendedName>
</protein>
<evidence type="ECO:0000256" key="1">
    <source>
        <dbReference type="SAM" id="Phobius"/>
    </source>
</evidence>
<keyword evidence="1" id="KW-0472">Membrane</keyword>
<keyword evidence="3" id="KW-1185">Reference proteome</keyword>
<organism evidence="2 3">
    <name type="scientific">Glutamicibacter ardleyensis</name>
    <dbReference type="NCBI Taxonomy" id="225894"/>
    <lineage>
        <taxon>Bacteria</taxon>
        <taxon>Bacillati</taxon>
        <taxon>Actinomycetota</taxon>
        <taxon>Actinomycetes</taxon>
        <taxon>Micrococcales</taxon>
        <taxon>Micrococcaceae</taxon>
        <taxon>Glutamicibacter</taxon>
    </lineage>
</organism>